<protein>
    <submittedName>
        <fullName evidence="1">Uncharacterized protein</fullName>
    </submittedName>
</protein>
<proteinExistence type="predicted"/>
<gene>
    <name evidence="1" type="ORF">THAOC_00070</name>
</gene>
<name>K0TRM5_THAOC</name>
<evidence type="ECO:0000313" key="2">
    <source>
        <dbReference type="Proteomes" id="UP000266841"/>
    </source>
</evidence>
<dbReference type="Proteomes" id="UP000266841">
    <property type="component" value="Unassembled WGS sequence"/>
</dbReference>
<sequence>MPTTTSTRNKLGPSAMLSANISQWKTYGKRLKTELVSKEAEVAKLKGKNAKNQARVARQDTCIAQWKLYGTGLMTKVAANLTKSKLEAAEVMVFQWSEYGRKLQAQLAGKDAEIKKLKSKRMDISALI</sequence>
<dbReference type="EMBL" id="AGNL01000079">
    <property type="protein sequence ID" value="EJK78057.1"/>
    <property type="molecule type" value="Genomic_DNA"/>
</dbReference>
<comment type="caution">
    <text evidence="1">The sequence shown here is derived from an EMBL/GenBank/DDBJ whole genome shotgun (WGS) entry which is preliminary data.</text>
</comment>
<evidence type="ECO:0000313" key="1">
    <source>
        <dbReference type="EMBL" id="EJK78057.1"/>
    </source>
</evidence>
<organism evidence="1 2">
    <name type="scientific">Thalassiosira oceanica</name>
    <name type="common">Marine diatom</name>
    <dbReference type="NCBI Taxonomy" id="159749"/>
    <lineage>
        <taxon>Eukaryota</taxon>
        <taxon>Sar</taxon>
        <taxon>Stramenopiles</taxon>
        <taxon>Ochrophyta</taxon>
        <taxon>Bacillariophyta</taxon>
        <taxon>Coscinodiscophyceae</taxon>
        <taxon>Thalassiosirophycidae</taxon>
        <taxon>Thalassiosirales</taxon>
        <taxon>Thalassiosiraceae</taxon>
        <taxon>Thalassiosira</taxon>
    </lineage>
</organism>
<reference evidence="1 2" key="1">
    <citation type="journal article" date="2012" name="Genome Biol.">
        <title>Genome and low-iron response of an oceanic diatom adapted to chronic iron limitation.</title>
        <authorList>
            <person name="Lommer M."/>
            <person name="Specht M."/>
            <person name="Roy A.S."/>
            <person name="Kraemer L."/>
            <person name="Andreson R."/>
            <person name="Gutowska M.A."/>
            <person name="Wolf J."/>
            <person name="Bergner S.V."/>
            <person name="Schilhabel M.B."/>
            <person name="Klostermeier U.C."/>
            <person name="Beiko R.G."/>
            <person name="Rosenstiel P."/>
            <person name="Hippler M."/>
            <person name="Laroche J."/>
        </authorList>
    </citation>
    <scope>NUCLEOTIDE SEQUENCE [LARGE SCALE GENOMIC DNA]</scope>
    <source>
        <strain evidence="1 2">CCMP1005</strain>
    </source>
</reference>
<accession>K0TRM5</accession>
<dbReference type="AlphaFoldDB" id="K0TRM5"/>
<keyword evidence="2" id="KW-1185">Reference proteome</keyword>